<reference evidence="1 2" key="1">
    <citation type="submission" date="2019-05" db="EMBL/GenBank/DDBJ databases">
        <title>Another draft genome of Portunus trituberculatus and its Hox gene families provides insights of decapod evolution.</title>
        <authorList>
            <person name="Jeong J.-H."/>
            <person name="Song I."/>
            <person name="Kim S."/>
            <person name="Choi T."/>
            <person name="Kim D."/>
            <person name="Ryu S."/>
            <person name="Kim W."/>
        </authorList>
    </citation>
    <scope>NUCLEOTIDE SEQUENCE [LARGE SCALE GENOMIC DNA]</scope>
    <source>
        <tissue evidence="1">Muscle</tissue>
    </source>
</reference>
<dbReference type="EMBL" id="VSRR010000093">
    <property type="protein sequence ID" value="MPC09923.1"/>
    <property type="molecule type" value="Genomic_DNA"/>
</dbReference>
<sequence length="67" mass="6895">MLALCPLHPLTMASLYPASLQESPAPRPPCPAARGSPRLFAGTLRAALPASPPPLPSAPLITIATTR</sequence>
<dbReference type="Proteomes" id="UP000324222">
    <property type="component" value="Unassembled WGS sequence"/>
</dbReference>
<keyword evidence="2" id="KW-1185">Reference proteome</keyword>
<proteinExistence type="predicted"/>
<protein>
    <submittedName>
        <fullName evidence="1">Uncharacterized protein</fullName>
    </submittedName>
</protein>
<organism evidence="1 2">
    <name type="scientific">Portunus trituberculatus</name>
    <name type="common">Swimming crab</name>
    <name type="synonym">Neptunus trituberculatus</name>
    <dbReference type="NCBI Taxonomy" id="210409"/>
    <lineage>
        <taxon>Eukaryota</taxon>
        <taxon>Metazoa</taxon>
        <taxon>Ecdysozoa</taxon>
        <taxon>Arthropoda</taxon>
        <taxon>Crustacea</taxon>
        <taxon>Multicrustacea</taxon>
        <taxon>Malacostraca</taxon>
        <taxon>Eumalacostraca</taxon>
        <taxon>Eucarida</taxon>
        <taxon>Decapoda</taxon>
        <taxon>Pleocyemata</taxon>
        <taxon>Brachyura</taxon>
        <taxon>Eubrachyura</taxon>
        <taxon>Portunoidea</taxon>
        <taxon>Portunidae</taxon>
        <taxon>Portuninae</taxon>
        <taxon>Portunus</taxon>
    </lineage>
</organism>
<name>A0A5B7CR13_PORTR</name>
<comment type="caution">
    <text evidence="1">The sequence shown here is derived from an EMBL/GenBank/DDBJ whole genome shotgun (WGS) entry which is preliminary data.</text>
</comment>
<accession>A0A5B7CR13</accession>
<gene>
    <name evidence="1" type="ORF">E2C01_002543</name>
</gene>
<evidence type="ECO:0000313" key="1">
    <source>
        <dbReference type="EMBL" id="MPC09923.1"/>
    </source>
</evidence>
<evidence type="ECO:0000313" key="2">
    <source>
        <dbReference type="Proteomes" id="UP000324222"/>
    </source>
</evidence>
<dbReference type="AlphaFoldDB" id="A0A5B7CR13"/>